<organism evidence="1 2">
    <name type="scientific">Hygrophoropsis aurantiaca</name>
    <dbReference type="NCBI Taxonomy" id="72124"/>
    <lineage>
        <taxon>Eukaryota</taxon>
        <taxon>Fungi</taxon>
        <taxon>Dikarya</taxon>
        <taxon>Basidiomycota</taxon>
        <taxon>Agaricomycotina</taxon>
        <taxon>Agaricomycetes</taxon>
        <taxon>Agaricomycetidae</taxon>
        <taxon>Boletales</taxon>
        <taxon>Coniophorineae</taxon>
        <taxon>Hygrophoropsidaceae</taxon>
        <taxon>Hygrophoropsis</taxon>
    </lineage>
</organism>
<name>A0ACB7ZST5_9AGAM</name>
<dbReference type="EMBL" id="MU268594">
    <property type="protein sequence ID" value="KAH7904136.1"/>
    <property type="molecule type" value="Genomic_DNA"/>
</dbReference>
<dbReference type="Proteomes" id="UP000790377">
    <property type="component" value="Unassembled WGS sequence"/>
</dbReference>
<reference evidence="1" key="1">
    <citation type="journal article" date="2021" name="New Phytol.">
        <title>Evolutionary innovations through gain and loss of genes in the ectomycorrhizal Boletales.</title>
        <authorList>
            <person name="Wu G."/>
            <person name="Miyauchi S."/>
            <person name="Morin E."/>
            <person name="Kuo A."/>
            <person name="Drula E."/>
            <person name="Varga T."/>
            <person name="Kohler A."/>
            <person name="Feng B."/>
            <person name="Cao Y."/>
            <person name="Lipzen A."/>
            <person name="Daum C."/>
            <person name="Hundley H."/>
            <person name="Pangilinan J."/>
            <person name="Johnson J."/>
            <person name="Barry K."/>
            <person name="LaButti K."/>
            <person name="Ng V."/>
            <person name="Ahrendt S."/>
            <person name="Min B."/>
            <person name="Choi I.G."/>
            <person name="Park H."/>
            <person name="Plett J.M."/>
            <person name="Magnuson J."/>
            <person name="Spatafora J.W."/>
            <person name="Nagy L.G."/>
            <person name="Henrissat B."/>
            <person name="Grigoriev I.V."/>
            <person name="Yang Z.L."/>
            <person name="Xu J."/>
            <person name="Martin F.M."/>
        </authorList>
    </citation>
    <scope>NUCLEOTIDE SEQUENCE</scope>
    <source>
        <strain evidence="1">ATCC 28755</strain>
    </source>
</reference>
<evidence type="ECO:0000313" key="1">
    <source>
        <dbReference type="EMBL" id="KAH7904136.1"/>
    </source>
</evidence>
<gene>
    <name evidence="1" type="ORF">BJ138DRAFT_27591</name>
</gene>
<sequence>MFTFEVSTLTLFKSILDAQQQRILPRDRTHTELVQLVNYILRRFFKALEGERMLAVEAFFPMNRGHWKQYSSWKPEKKSSGRRRKQGTGDDLDPDSSDGEGEGAGKGKGKSKNGEVQVKKEYLWSEQLVIAIATLVEEEKRELVE</sequence>
<proteinExistence type="predicted"/>
<evidence type="ECO:0000313" key="2">
    <source>
        <dbReference type="Proteomes" id="UP000790377"/>
    </source>
</evidence>
<keyword evidence="2" id="KW-1185">Reference proteome</keyword>
<comment type="caution">
    <text evidence="1">The sequence shown here is derived from an EMBL/GenBank/DDBJ whole genome shotgun (WGS) entry which is preliminary data.</text>
</comment>
<accession>A0ACB7ZST5</accession>
<protein>
    <submittedName>
        <fullName evidence="1">Uncharacterized protein</fullName>
    </submittedName>
</protein>